<evidence type="ECO:0000313" key="7">
    <source>
        <dbReference type="Proteomes" id="UP000035268"/>
    </source>
</evidence>
<proteinExistence type="inferred from homology"/>
<dbReference type="EC" id="3.1.6.1" evidence="6"/>
<dbReference type="RefSeq" id="WP_052881936.1">
    <property type="nucleotide sequence ID" value="NZ_CP010904.1"/>
</dbReference>
<dbReference type="AlphaFoldDB" id="A0A0G3EII4"/>
<dbReference type="PROSITE" id="PS00149">
    <property type="entry name" value="SULFATASE_2"/>
    <property type="match status" value="1"/>
</dbReference>
<dbReference type="SUPFAM" id="SSF53649">
    <property type="entry name" value="Alkaline phosphatase-like"/>
    <property type="match status" value="1"/>
</dbReference>
<dbReference type="OrthoDB" id="9803751at2"/>
<keyword evidence="7" id="KW-1185">Reference proteome</keyword>
<keyword evidence="4" id="KW-0106">Calcium</keyword>
<dbReference type="InterPro" id="IPR024607">
    <property type="entry name" value="Sulfatase_CS"/>
</dbReference>
<evidence type="ECO:0000259" key="5">
    <source>
        <dbReference type="Pfam" id="PF00884"/>
    </source>
</evidence>
<evidence type="ECO:0000256" key="4">
    <source>
        <dbReference type="ARBA" id="ARBA00022837"/>
    </source>
</evidence>
<protein>
    <submittedName>
        <fullName evidence="6">Arylsulfatase</fullName>
        <ecNumber evidence="6">3.1.6.1</ecNumber>
    </submittedName>
</protein>
<dbReference type="Proteomes" id="UP000035268">
    <property type="component" value="Chromosome"/>
</dbReference>
<dbReference type="Pfam" id="PF00884">
    <property type="entry name" value="Sulfatase"/>
    <property type="match status" value="1"/>
</dbReference>
<organism evidence="6 7">
    <name type="scientific">Kiritimatiella glycovorans</name>
    <dbReference type="NCBI Taxonomy" id="1307763"/>
    <lineage>
        <taxon>Bacteria</taxon>
        <taxon>Pseudomonadati</taxon>
        <taxon>Kiritimatiellota</taxon>
        <taxon>Kiritimatiellia</taxon>
        <taxon>Kiritimatiellales</taxon>
        <taxon>Kiritimatiellaceae</taxon>
        <taxon>Kiritimatiella</taxon>
    </lineage>
</organism>
<evidence type="ECO:0000313" key="6">
    <source>
        <dbReference type="EMBL" id="AKJ64625.1"/>
    </source>
</evidence>
<dbReference type="EMBL" id="CP010904">
    <property type="protein sequence ID" value="AKJ64625.1"/>
    <property type="molecule type" value="Genomic_DNA"/>
</dbReference>
<feature type="domain" description="Sulfatase N-terminal" evidence="5">
    <location>
        <begin position="36"/>
        <end position="416"/>
    </location>
</feature>
<dbReference type="GO" id="GO:0046872">
    <property type="term" value="F:metal ion binding"/>
    <property type="evidence" value="ECO:0007669"/>
    <property type="project" value="UniProtKB-KW"/>
</dbReference>
<dbReference type="Gene3D" id="3.40.720.10">
    <property type="entry name" value="Alkaline Phosphatase, subunit A"/>
    <property type="match status" value="1"/>
</dbReference>
<comment type="similarity">
    <text evidence="1">Belongs to the sulfatase family.</text>
</comment>
<keyword evidence="2" id="KW-0479">Metal-binding</keyword>
<dbReference type="PANTHER" id="PTHR42693">
    <property type="entry name" value="ARYLSULFATASE FAMILY MEMBER"/>
    <property type="match status" value="1"/>
</dbReference>
<reference evidence="7" key="1">
    <citation type="submission" date="2015-02" db="EMBL/GenBank/DDBJ databases">
        <title>Description and complete genome sequence of the first cultured representative of the subdivision 5 of the Verrucomicrobia phylum.</title>
        <authorList>
            <person name="Spring S."/>
            <person name="Bunk B."/>
            <person name="Sproer C."/>
            <person name="Klenk H.-P."/>
        </authorList>
    </citation>
    <scope>NUCLEOTIDE SEQUENCE [LARGE SCALE GENOMIC DNA]</scope>
    <source>
        <strain evidence="7">L21-Fru-AB</strain>
    </source>
</reference>
<dbReference type="PANTHER" id="PTHR42693:SF53">
    <property type="entry name" value="ENDO-4-O-SULFATASE"/>
    <property type="match status" value="1"/>
</dbReference>
<reference evidence="6 7" key="2">
    <citation type="journal article" date="2016" name="ISME J.">
        <title>Characterization of the first cultured representative of Verrucomicrobia subdivision 5 indicates the proposal of a novel phylum.</title>
        <authorList>
            <person name="Spring S."/>
            <person name="Bunk B."/>
            <person name="Sproer C."/>
            <person name="Schumann P."/>
            <person name="Rohde M."/>
            <person name="Tindall B.J."/>
            <person name="Klenk H.P."/>
        </authorList>
    </citation>
    <scope>NUCLEOTIDE SEQUENCE [LARGE SCALE GENOMIC DNA]</scope>
    <source>
        <strain evidence="6 7">L21-Fru-AB</strain>
    </source>
</reference>
<dbReference type="KEGG" id="vbl:L21SP4_01377"/>
<evidence type="ECO:0000256" key="1">
    <source>
        <dbReference type="ARBA" id="ARBA00008779"/>
    </source>
</evidence>
<dbReference type="InterPro" id="IPR050738">
    <property type="entry name" value="Sulfatase"/>
</dbReference>
<evidence type="ECO:0000256" key="3">
    <source>
        <dbReference type="ARBA" id="ARBA00022801"/>
    </source>
</evidence>
<dbReference type="STRING" id="1307763.L21SP4_01377"/>
<dbReference type="InterPro" id="IPR017850">
    <property type="entry name" value="Alkaline_phosphatase_core_sf"/>
</dbReference>
<evidence type="ECO:0000256" key="2">
    <source>
        <dbReference type="ARBA" id="ARBA00022723"/>
    </source>
</evidence>
<dbReference type="InterPro" id="IPR000917">
    <property type="entry name" value="Sulfatase_N"/>
</dbReference>
<name>A0A0G3EII4_9BACT</name>
<keyword evidence="3 6" id="KW-0378">Hydrolase</keyword>
<sequence>MNVTVRDRVRICLVSLLLVAVCVLGAPGARRADCRPNVLVIMMDDFGVGQFAPLAQRIKEEDYDPAFVEYVRGMKNGQYGNDTALEAARRAMPVMSGLASDGILFTRAFSSSALCAPSRCGFATGLHPNRFGVYSNGDVTREGALDPDRILAPRFREAGYLTGHIGKWHLGPLDDDLARPVYERHGLAPDTNPYGLDREGEAWRELEATGYFGSVPDKLHPLNNGFDVYYGYNYHQSRWYDEQNVWDGFEHAGVQRGYNTETFTDRAVAFIDRAQREDKPFLLNLHYHAVHGPLFPNPPDRYMEPFAEMPGLLRNFYGHVYAVDRGIRRVVDALRSREMLENTLLVFTSDNGGSVSRESTLPGNAPHRGHKGQYTLGGTRVPLVMHWPAATGAGRVTDAPVSLLDIMPTAMAAAGIEAPEDLDGRSLLPLIGGAEEGPHDHLVWFGLHSRSWGFLRETAVNFQTMRAHEPGSWTVVTDRWVLRFTGAVDPGLYTDLPEGRPARLALYRAEDDLERHNVADRYPETVQRLRAVAAQRAGELPPPAWWNQRKWRELIDSFPGEARGGKNGL</sequence>
<gene>
    <name evidence="6" type="ORF">L21SP4_01377</name>
</gene>
<dbReference type="PATRIC" id="fig|1609981.3.peg.1429"/>
<dbReference type="GO" id="GO:0004065">
    <property type="term" value="F:arylsulfatase activity"/>
    <property type="evidence" value="ECO:0007669"/>
    <property type="project" value="UniProtKB-EC"/>
</dbReference>
<accession>A0A0G3EII4</accession>